<dbReference type="Proteomes" id="UP000673552">
    <property type="component" value="Unassembled WGS sequence"/>
</dbReference>
<dbReference type="PANTHER" id="PTHR23137:SF6">
    <property type="entry name" value="VESICLE TRANSPORT PROTEIN"/>
    <property type="match status" value="1"/>
</dbReference>
<evidence type="ECO:0000313" key="9">
    <source>
        <dbReference type="EMBL" id="KAG5487086.1"/>
    </source>
</evidence>
<comment type="subcellular location">
    <subcellularLocation>
        <location evidence="1 8">Membrane</location>
        <topology evidence="1 8">Multi-pass membrane protein</topology>
    </subcellularLocation>
</comment>
<keyword evidence="10" id="KW-1185">Reference proteome</keyword>
<dbReference type="GO" id="GO:0012505">
    <property type="term" value="C:endomembrane system"/>
    <property type="evidence" value="ECO:0007669"/>
    <property type="project" value="UniProtKB-ARBA"/>
</dbReference>
<evidence type="ECO:0000256" key="5">
    <source>
        <dbReference type="ARBA" id="ARBA00022989"/>
    </source>
</evidence>
<evidence type="ECO:0000256" key="7">
    <source>
        <dbReference type="ARBA" id="ARBA00025800"/>
    </source>
</evidence>
<protein>
    <recommendedName>
        <fullName evidence="8">Vesicle transport protein</fullName>
    </recommendedName>
</protein>
<organism evidence="9 10">
    <name type="scientific">Leishmania martiniquensis</name>
    <dbReference type="NCBI Taxonomy" id="1580590"/>
    <lineage>
        <taxon>Eukaryota</taxon>
        <taxon>Discoba</taxon>
        <taxon>Euglenozoa</taxon>
        <taxon>Kinetoplastea</taxon>
        <taxon>Metakinetoplastina</taxon>
        <taxon>Trypanosomatida</taxon>
        <taxon>Trypanosomatidae</taxon>
        <taxon>Leishmaniinae</taxon>
        <taxon>Leishmania</taxon>
    </lineage>
</organism>
<feature type="transmembrane region" description="Helical" evidence="8">
    <location>
        <begin position="129"/>
        <end position="150"/>
    </location>
</feature>
<reference evidence="10" key="1">
    <citation type="journal article" date="2021" name="Microbiol. Resour. Announc.">
        <title>LGAAP: Leishmaniinae Genome Assembly and Annotation Pipeline.</title>
        <authorList>
            <person name="Almutairi H."/>
            <person name="Urbaniak M.D."/>
            <person name="Bates M.D."/>
            <person name="Jariyapan N."/>
            <person name="Kwakye-Nuako G."/>
            <person name="Thomaz-Soccol V."/>
            <person name="Al-Salem W.S."/>
            <person name="Dillon R.J."/>
            <person name="Bates P.A."/>
            <person name="Gatherer D."/>
        </authorList>
    </citation>
    <scope>NUCLEOTIDE SEQUENCE [LARGE SCALE GENOMIC DNA]</scope>
</reference>
<evidence type="ECO:0000256" key="1">
    <source>
        <dbReference type="ARBA" id="ARBA00004141"/>
    </source>
</evidence>
<feature type="transmembrane region" description="Helical" evidence="8">
    <location>
        <begin position="66"/>
        <end position="90"/>
    </location>
</feature>
<evidence type="ECO:0000256" key="3">
    <source>
        <dbReference type="ARBA" id="ARBA00022692"/>
    </source>
</evidence>
<dbReference type="GO" id="GO:0015031">
    <property type="term" value="P:protein transport"/>
    <property type="evidence" value="ECO:0007669"/>
    <property type="project" value="UniProtKB-KW"/>
</dbReference>
<dbReference type="GO" id="GO:0005737">
    <property type="term" value="C:cytoplasm"/>
    <property type="evidence" value="ECO:0007669"/>
    <property type="project" value="UniProtKB-ARBA"/>
</dbReference>
<feature type="transmembrane region" description="Helical" evidence="8">
    <location>
        <begin position="102"/>
        <end position="123"/>
    </location>
</feature>
<dbReference type="OrthoDB" id="73614at2759"/>
<proteinExistence type="inferred from homology"/>
<keyword evidence="2 8" id="KW-0813">Transport</keyword>
<evidence type="ECO:0000313" key="10">
    <source>
        <dbReference type="Proteomes" id="UP000673552"/>
    </source>
</evidence>
<dbReference type="KEGG" id="lmat:92517627"/>
<evidence type="ECO:0000256" key="8">
    <source>
        <dbReference type="RuleBase" id="RU363111"/>
    </source>
</evidence>
<keyword evidence="4 8" id="KW-0653">Protein transport</keyword>
<keyword evidence="6 8" id="KW-0472">Membrane</keyword>
<reference evidence="10" key="2">
    <citation type="journal article" date="2021" name="Sci. Data">
        <title>Chromosome-scale genome sequencing, assembly and annotation of six genomes from subfamily Leishmaniinae.</title>
        <authorList>
            <person name="Almutairi H."/>
            <person name="Urbaniak M.D."/>
            <person name="Bates M.D."/>
            <person name="Jariyapan N."/>
            <person name="Kwakye-Nuako G."/>
            <person name="Thomaz Soccol V."/>
            <person name="Al-Salem W.S."/>
            <person name="Dillon R.J."/>
            <person name="Bates P.A."/>
            <person name="Gatherer D."/>
        </authorList>
    </citation>
    <scope>NUCLEOTIDE SEQUENCE [LARGE SCALE GENOMIC DNA]</scope>
</reference>
<name>A0A836KU54_9TRYP</name>
<sequence length="164" mass="17698">MDKVSSIINVTTSGGALDEAAGTDSHESLCPSLTFKQRVQGCLVCAALGAVLLILSWVTVFSADYVFFGIFFTLGSLMCLGSTLFLAGPARQLRSMFSEGRWIASTVYIITMVVTILCAVLLHSALLTILASIVQLLALTWYILSYIPFAHDIVKGALFRGLRL</sequence>
<dbReference type="RefSeq" id="XP_067181320.1">
    <property type="nucleotide sequence ID" value="XM_067325115.1"/>
</dbReference>
<evidence type="ECO:0000256" key="6">
    <source>
        <dbReference type="ARBA" id="ARBA00023136"/>
    </source>
</evidence>
<evidence type="ECO:0000256" key="2">
    <source>
        <dbReference type="ARBA" id="ARBA00022448"/>
    </source>
</evidence>
<comment type="function">
    <text evidence="8">May be involved in fusion of retrograde transport vesicles derived from an endocytic compartment with the Golgi complex.</text>
</comment>
<feature type="transmembrane region" description="Helical" evidence="8">
    <location>
        <begin position="41"/>
        <end position="60"/>
    </location>
</feature>
<keyword evidence="3 8" id="KW-0812">Transmembrane</keyword>
<accession>A0A836KU54</accession>
<dbReference type="PANTHER" id="PTHR23137">
    <property type="entry name" value="VESICLE TRANSPORT PROTEIN-RELATED"/>
    <property type="match status" value="1"/>
</dbReference>
<dbReference type="Pfam" id="PF04178">
    <property type="entry name" value="Got1"/>
    <property type="match status" value="1"/>
</dbReference>
<comment type="caution">
    <text evidence="9">The sequence shown here is derived from an EMBL/GenBank/DDBJ whole genome shotgun (WGS) entry which is preliminary data.</text>
</comment>
<dbReference type="GO" id="GO:0016020">
    <property type="term" value="C:membrane"/>
    <property type="evidence" value="ECO:0007669"/>
    <property type="project" value="UniProtKB-SubCell"/>
</dbReference>
<dbReference type="GeneID" id="92517627"/>
<keyword evidence="5 8" id="KW-1133">Transmembrane helix</keyword>
<dbReference type="EMBL" id="JAFEUZ010000005">
    <property type="protein sequence ID" value="KAG5487086.1"/>
    <property type="molecule type" value="Genomic_DNA"/>
</dbReference>
<dbReference type="InterPro" id="IPR007305">
    <property type="entry name" value="Vesicle_transpt_Got1/SFT2"/>
</dbReference>
<dbReference type="GO" id="GO:0016192">
    <property type="term" value="P:vesicle-mediated transport"/>
    <property type="evidence" value="ECO:0007669"/>
    <property type="project" value="InterPro"/>
</dbReference>
<evidence type="ECO:0000256" key="4">
    <source>
        <dbReference type="ARBA" id="ARBA00022927"/>
    </source>
</evidence>
<comment type="similarity">
    <text evidence="7 8">Belongs to the SFT2 family.</text>
</comment>
<dbReference type="InterPro" id="IPR011691">
    <property type="entry name" value="Vesicle_transpt_SFT2"/>
</dbReference>
<gene>
    <name evidence="9" type="ORF">LSCM1_07758</name>
</gene>
<dbReference type="AlphaFoldDB" id="A0A836KU54"/>